<accession>A0A7X0FQN3</accession>
<evidence type="ECO:0000256" key="1">
    <source>
        <dbReference type="ARBA" id="ARBA00008007"/>
    </source>
</evidence>
<evidence type="ECO:0000313" key="5">
    <source>
        <dbReference type="Proteomes" id="UP000537775"/>
    </source>
</evidence>
<dbReference type="PANTHER" id="PTHR47505">
    <property type="entry name" value="DNA UTILIZATION PROTEIN YHGH"/>
    <property type="match status" value="1"/>
</dbReference>
<keyword evidence="4" id="KW-0808">Transferase</keyword>
<dbReference type="InterPro" id="IPR000836">
    <property type="entry name" value="PRTase_dom"/>
</dbReference>
<evidence type="ECO:0000259" key="3">
    <source>
        <dbReference type="Pfam" id="PF00156"/>
    </source>
</evidence>
<feature type="domain" description="Phosphoribosyltransferase" evidence="3">
    <location>
        <begin position="161"/>
        <end position="215"/>
    </location>
</feature>
<gene>
    <name evidence="4" type="ORF">HD594_001655</name>
</gene>
<feature type="compositionally biased region" description="Basic and acidic residues" evidence="2">
    <location>
        <begin position="214"/>
        <end position="225"/>
    </location>
</feature>
<evidence type="ECO:0000313" key="4">
    <source>
        <dbReference type="EMBL" id="MBB6391342.1"/>
    </source>
</evidence>
<comment type="caution">
    <text evidence="4">The sequence shown here is derived from an EMBL/GenBank/DDBJ whole genome shotgun (WGS) entry which is preliminary data.</text>
</comment>
<feature type="region of interest" description="Disordered" evidence="2">
    <location>
        <begin position="214"/>
        <end position="247"/>
    </location>
</feature>
<organism evidence="4 5">
    <name type="scientific">Microbacterium thalassium</name>
    <dbReference type="NCBI Taxonomy" id="362649"/>
    <lineage>
        <taxon>Bacteria</taxon>
        <taxon>Bacillati</taxon>
        <taxon>Actinomycetota</taxon>
        <taxon>Actinomycetes</taxon>
        <taxon>Micrococcales</taxon>
        <taxon>Microbacteriaceae</taxon>
        <taxon>Microbacterium</taxon>
    </lineage>
</organism>
<protein>
    <submittedName>
        <fullName evidence="4">Putative amidophosphoribosyltransferase</fullName>
    </submittedName>
</protein>
<keyword evidence="4" id="KW-0328">Glycosyltransferase</keyword>
<evidence type="ECO:0000256" key="2">
    <source>
        <dbReference type="SAM" id="MobiDB-lite"/>
    </source>
</evidence>
<reference evidence="4 5" key="1">
    <citation type="submission" date="2020-08" db="EMBL/GenBank/DDBJ databases">
        <title>Sequencing the genomes of 1000 actinobacteria strains.</title>
        <authorList>
            <person name="Klenk H.-P."/>
        </authorList>
    </citation>
    <scope>NUCLEOTIDE SEQUENCE [LARGE SCALE GENOMIC DNA]</scope>
    <source>
        <strain evidence="4 5">DSM 12511</strain>
    </source>
</reference>
<dbReference type="InterPro" id="IPR051910">
    <property type="entry name" value="ComF/GntX_DNA_util-trans"/>
</dbReference>
<dbReference type="Gene3D" id="3.40.50.2020">
    <property type="match status" value="1"/>
</dbReference>
<keyword evidence="5" id="KW-1185">Reference proteome</keyword>
<sequence>MTDTRAAADAVARALADALALIIPVECAGCGAADVALCGRCRRELVPRPRDWRTPGGVAVHAGLTLDGVAARAMRVLKGEGRTGIARVFAPALRAAASALDPPRDALFAPIPTSADAYRRRGYRVPDLVAARAGLPVRRLLRIRRSAADQRGLGREARRDNVAGSLRADGVAGARVVIVDDVVTTGATLDEAARAVRAAGGVVAGAVVVAATPRRDAATPRRDAADGAARTGLRQGDEGPVTWRIRA</sequence>
<comment type="similarity">
    <text evidence="1">Belongs to the ComF/GntX family.</text>
</comment>
<dbReference type="EMBL" id="JACHML010000001">
    <property type="protein sequence ID" value="MBB6391342.1"/>
    <property type="molecule type" value="Genomic_DNA"/>
</dbReference>
<dbReference type="PANTHER" id="PTHR47505:SF1">
    <property type="entry name" value="DNA UTILIZATION PROTEIN YHGH"/>
    <property type="match status" value="1"/>
</dbReference>
<dbReference type="Proteomes" id="UP000537775">
    <property type="component" value="Unassembled WGS sequence"/>
</dbReference>
<dbReference type="SUPFAM" id="SSF53271">
    <property type="entry name" value="PRTase-like"/>
    <property type="match status" value="1"/>
</dbReference>
<dbReference type="Pfam" id="PF00156">
    <property type="entry name" value="Pribosyltran"/>
    <property type="match status" value="1"/>
</dbReference>
<dbReference type="GO" id="GO:0016757">
    <property type="term" value="F:glycosyltransferase activity"/>
    <property type="evidence" value="ECO:0007669"/>
    <property type="project" value="UniProtKB-KW"/>
</dbReference>
<dbReference type="RefSeq" id="WP_184750481.1">
    <property type="nucleotide sequence ID" value="NZ_BAAAJR010000004.1"/>
</dbReference>
<dbReference type="InterPro" id="IPR029057">
    <property type="entry name" value="PRTase-like"/>
</dbReference>
<name>A0A7X0FQN3_9MICO</name>
<dbReference type="AlphaFoldDB" id="A0A7X0FQN3"/>
<proteinExistence type="inferred from homology"/>